<feature type="compositionally biased region" description="Basic and acidic residues" evidence="1">
    <location>
        <begin position="106"/>
        <end position="128"/>
    </location>
</feature>
<organism evidence="2">
    <name type="scientific">viral metagenome</name>
    <dbReference type="NCBI Taxonomy" id="1070528"/>
    <lineage>
        <taxon>unclassified sequences</taxon>
        <taxon>metagenomes</taxon>
        <taxon>organismal metagenomes</taxon>
    </lineage>
</organism>
<evidence type="ECO:0000313" key="2">
    <source>
        <dbReference type="EMBL" id="QHT18633.1"/>
    </source>
</evidence>
<reference evidence="2" key="1">
    <citation type="journal article" date="2020" name="Nature">
        <title>Giant virus diversity and host interactions through global metagenomics.</title>
        <authorList>
            <person name="Schulz F."/>
            <person name="Roux S."/>
            <person name="Paez-Espino D."/>
            <person name="Jungbluth S."/>
            <person name="Walsh D.A."/>
            <person name="Denef V.J."/>
            <person name="McMahon K.D."/>
            <person name="Konstantinidis K.T."/>
            <person name="Eloe-Fadrosh E.A."/>
            <person name="Kyrpides N.C."/>
            <person name="Woyke T."/>
        </authorList>
    </citation>
    <scope>NUCLEOTIDE SEQUENCE</scope>
    <source>
        <strain evidence="2">GVMAG-M-3300023174-47</strain>
    </source>
</reference>
<dbReference type="AlphaFoldDB" id="A0A6C0DPZ8"/>
<proteinExistence type="predicted"/>
<evidence type="ECO:0000256" key="1">
    <source>
        <dbReference type="SAM" id="MobiDB-lite"/>
    </source>
</evidence>
<protein>
    <submittedName>
        <fullName evidence="2">Uncharacterized protein</fullName>
    </submittedName>
</protein>
<accession>A0A6C0DPZ8</accession>
<dbReference type="EMBL" id="MN739658">
    <property type="protein sequence ID" value="QHT18633.1"/>
    <property type="molecule type" value="Genomic_DNA"/>
</dbReference>
<feature type="region of interest" description="Disordered" evidence="1">
    <location>
        <begin position="99"/>
        <end position="128"/>
    </location>
</feature>
<sequence>MLFVAWLYHQIFHCCRRIDRVLFAPDKNSDSGVPVSSLPWLWVGAKYPDGVTIEYTNELNDNIYFGAHVTTEWLNEVFEVADVTWRYLDPKTLEEIDFPSSGFVIDDPKPTDSENKTDAADPGKDHTE</sequence>
<name>A0A6C0DPZ8_9ZZZZ</name>